<evidence type="ECO:0000256" key="2">
    <source>
        <dbReference type="PROSITE-ProRule" id="PRU00708"/>
    </source>
</evidence>
<dbReference type="Pfam" id="PF13041">
    <property type="entry name" value="PPR_2"/>
    <property type="match status" value="1"/>
</dbReference>
<dbReference type="NCBIfam" id="TIGR00756">
    <property type="entry name" value="PPR"/>
    <property type="match status" value="7"/>
</dbReference>
<feature type="domain" description="DYW" evidence="3">
    <location>
        <begin position="587"/>
        <end position="679"/>
    </location>
</feature>
<dbReference type="PANTHER" id="PTHR47926">
    <property type="entry name" value="PENTATRICOPEPTIDE REPEAT-CONTAINING PROTEIN"/>
    <property type="match status" value="1"/>
</dbReference>
<accession>A0AAX6H8V6</accession>
<reference evidence="4" key="2">
    <citation type="submission" date="2023-04" db="EMBL/GenBank/DDBJ databases">
        <authorList>
            <person name="Bruccoleri R.E."/>
            <person name="Oakeley E.J."/>
            <person name="Faust A.-M."/>
            <person name="Dessus-Babus S."/>
            <person name="Altorfer M."/>
            <person name="Burckhardt D."/>
            <person name="Oertli M."/>
            <person name="Naumann U."/>
            <person name="Petersen F."/>
            <person name="Wong J."/>
        </authorList>
    </citation>
    <scope>NUCLEOTIDE SEQUENCE</scope>
    <source>
        <strain evidence="4">GSM-AAB239-AS_SAM_17_03QT</strain>
        <tissue evidence="4">Leaf</tissue>
    </source>
</reference>
<dbReference type="FunFam" id="1.25.40.10:FF:000344">
    <property type="entry name" value="Pentatricopeptide repeat-containing protein"/>
    <property type="match status" value="1"/>
</dbReference>
<dbReference type="PROSITE" id="PS51375">
    <property type="entry name" value="PPR"/>
    <property type="match status" value="4"/>
</dbReference>
<keyword evidence="1" id="KW-0677">Repeat</keyword>
<proteinExistence type="predicted"/>
<sequence>MLHSTMYHLKPILTSVGNPLTLARIHALLILTGSLSRTPHAPAHLIAAYSRLEDIPAARSVLRTTSRPSILAYNSLLIALSRCGSPHQVLSLYRHLLSVGRPLPDSSTFTVSLKACAQLSDLSSGEEVRSHADSLGYSRDLFVCSSLVNLYAKCGDMEGAAEVFDGMPKRDLVSWTTMVTGFVNARQPVEAIRAYRRMRLDGVEEDGIVMVGLARACAELGDTRMGRSVHGRLIRLGMRMDVVVETCLVDMYAKNGEMEAAGMIFDRMRCKNVVSWSALISGYTQNGLAGDALQKLIEMQDHGFQPDLVALVSTSSACSQIGFLKLGRSVHGFIMRRMELECILGTALMDMYSKCGSLSSARALFDRISSRDSVLWNAMIASYGVHGRGRDALSLFLEMKDSELGPDDVTFSSLLSAFSHSGLVKEGRYWFGLMKKEFGIEPEEKHYACMVDLLARAGHLEEAHRLVQSMVIEPGIGVWVALLSGCHNHKKLDLGESIAKKVLDLNPDDLGIYSLVSNVYAAARNWDKVVEVRRVMKKFRTRKVPGYSLVEVNGKLHGFLMEDKSHPQYEKIVEMLERLDREMRKLGYVARTEFVFHDLEEEVKERMLCSHSERLAIAFGLLNTGPGTRIVVIKNLRVCGDCHDATKFISMIVNREIVVRDSKRFHHFRDGVCSCGDYW</sequence>
<dbReference type="AlphaFoldDB" id="A0AAX6H8V6"/>
<feature type="repeat" description="PPR" evidence="2">
    <location>
        <begin position="272"/>
        <end position="306"/>
    </location>
</feature>
<dbReference type="InterPro" id="IPR046848">
    <property type="entry name" value="E_motif"/>
</dbReference>
<name>A0AAX6H8V6_IRIPA</name>
<feature type="repeat" description="PPR" evidence="2">
    <location>
        <begin position="407"/>
        <end position="442"/>
    </location>
</feature>
<dbReference type="InterPro" id="IPR002885">
    <property type="entry name" value="PPR_rpt"/>
</dbReference>
<dbReference type="PANTHER" id="PTHR47926:SF405">
    <property type="entry name" value="DYW DOMAIN-CONTAINING PROTEIN"/>
    <property type="match status" value="1"/>
</dbReference>
<dbReference type="GO" id="GO:0008270">
    <property type="term" value="F:zinc ion binding"/>
    <property type="evidence" value="ECO:0007669"/>
    <property type="project" value="InterPro"/>
</dbReference>
<evidence type="ECO:0000259" key="3">
    <source>
        <dbReference type="Pfam" id="PF14432"/>
    </source>
</evidence>
<dbReference type="Proteomes" id="UP001140949">
    <property type="component" value="Unassembled WGS sequence"/>
</dbReference>
<gene>
    <name evidence="4" type="ORF">M6B38_324370</name>
</gene>
<reference evidence="4" key="1">
    <citation type="journal article" date="2023" name="GigaByte">
        <title>Genome assembly of the bearded iris, Iris pallida Lam.</title>
        <authorList>
            <person name="Bruccoleri R.E."/>
            <person name="Oakeley E.J."/>
            <person name="Faust A.M.E."/>
            <person name="Altorfer M."/>
            <person name="Dessus-Babus S."/>
            <person name="Burckhardt D."/>
            <person name="Oertli M."/>
            <person name="Naumann U."/>
            <person name="Petersen F."/>
            <person name="Wong J."/>
        </authorList>
    </citation>
    <scope>NUCLEOTIDE SEQUENCE</scope>
    <source>
        <strain evidence="4">GSM-AAB239-AS_SAM_17_03QT</strain>
    </source>
</reference>
<dbReference type="InterPro" id="IPR046960">
    <property type="entry name" value="PPR_At4g14850-like_plant"/>
</dbReference>
<dbReference type="InterPro" id="IPR011990">
    <property type="entry name" value="TPR-like_helical_dom_sf"/>
</dbReference>
<organism evidence="4 5">
    <name type="scientific">Iris pallida</name>
    <name type="common">Sweet iris</name>
    <dbReference type="NCBI Taxonomy" id="29817"/>
    <lineage>
        <taxon>Eukaryota</taxon>
        <taxon>Viridiplantae</taxon>
        <taxon>Streptophyta</taxon>
        <taxon>Embryophyta</taxon>
        <taxon>Tracheophyta</taxon>
        <taxon>Spermatophyta</taxon>
        <taxon>Magnoliopsida</taxon>
        <taxon>Liliopsida</taxon>
        <taxon>Asparagales</taxon>
        <taxon>Iridaceae</taxon>
        <taxon>Iridoideae</taxon>
        <taxon>Irideae</taxon>
        <taxon>Iris</taxon>
    </lineage>
</organism>
<dbReference type="GO" id="GO:0009451">
    <property type="term" value="P:RNA modification"/>
    <property type="evidence" value="ECO:0007669"/>
    <property type="project" value="InterPro"/>
</dbReference>
<dbReference type="InterPro" id="IPR032867">
    <property type="entry name" value="DYW_dom"/>
</dbReference>
<dbReference type="FunFam" id="1.25.40.10:FF:000031">
    <property type="entry name" value="Pentatricopeptide repeat-containing protein mitochondrial"/>
    <property type="match status" value="1"/>
</dbReference>
<dbReference type="Pfam" id="PF20431">
    <property type="entry name" value="E_motif"/>
    <property type="match status" value="1"/>
</dbReference>
<dbReference type="FunFam" id="1.25.40.10:FF:000090">
    <property type="entry name" value="Pentatricopeptide repeat-containing protein, chloroplastic"/>
    <property type="match status" value="1"/>
</dbReference>
<dbReference type="Gene3D" id="1.25.40.10">
    <property type="entry name" value="Tetratricopeptide repeat domain"/>
    <property type="match status" value="4"/>
</dbReference>
<evidence type="ECO:0000256" key="1">
    <source>
        <dbReference type="ARBA" id="ARBA00022737"/>
    </source>
</evidence>
<protein>
    <submittedName>
        <fullName evidence="4">Pentatricopeptide repeat-containing protein, mitochondrial</fullName>
    </submittedName>
</protein>
<evidence type="ECO:0000313" key="5">
    <source>
        <dbReference type="Proteomes" id="UP001140949"/>
    </source>
</evidence>
<dbReference type="GO" id="GO:0003723">
    <property type="term" value="F:RNA binding"/>
    <property type="evidence" value="ECO:0007669"/>
    <property type="project" value="InterPro"/>
</dbReference>
<comment type="caution">
    <text evidence="4">The sequence shown here is derived from an EMBL/GenBank/DDBJ whole genome shotgun (WGS) entry which is preliminary data.</text>
</comment>
<keyword evidence="5" id="KW-1185">Reference proteome</keyword>
<dbReference type="Pfam" id="PF14432">
    <property type="entry name" value="DYW_deaminase"/>
    <property type="match status" value="1"/>
</dbReference>
<dbReference type="Pfam" id="PF01535">
    <property type="entry name" value="PPR"/>
    <property type="match status" value="7"/>
</dbReference>
<dbReference type="EMBL" id="JANAVB010011799">
    <property type="protein sequence ID" value="KAJ6836815.1"/>
    <property type="molecule type" value="Genomic_DNA"/>
</dbReference>
<feature type="repeat" description="PPR" evidence="2">
    <location>
        <begin position="140"/>
        <end position="174"/>
    </location>
</feature>
<evidence type="ECO:0000313" key="4">
    <source>
        <dbReference type="EMBL" id="KAJ6836815.1"/>
    </source>
</evidence>
<feature type="repeat" description="PPR" evidence="2">
    <location>
        <begin position="372"/>
        <end position="406"/>
    </location>
</feature>